<dbReference type="SUPFAM" id="SSF52540">
    <property type="entry name" value="P-loop containing nucleoside triphosphate hydrolases"/>
    <property type="match status" value="1"/>
</dbReference>
<comment type="subcellular location">
    <subcellularLocation>
        <location evidence="2">Nucleus</location>
    </subcellularLocation>
</comment>
<dbReference type="Proteomes" id="UP000085678">
    <property type="component" value="Unplaced"/>
</dbReference>
<keyword evidence="15" id="KW-1185">Reference proteome</keyword>
<dbReference type="Pfam" id="PF17862">
    <property type="entry name" value="AAA_lid_3"/>
    <property type="match status" value="1"/>
</dbReference>
<accession>A0A1S3JHD2</accession>
<comment type="cofactor">
    <cofactor evidence="1">
        <name>Mg(2+)</name>
        <dbReference type="ChEBI" id="CHEBI:18420"/>
    </cofactor>
</comment>
<dbReference type="OrthoDB" id="10251136at2759"/>
<dbReference type="InterPro" id="IPR027417">
    <property type="entry name" value="P-loop_NTPase"/>
</dbReference>
<dbReference type="GeneID" id="106173277"/>
<comment type="similarity">
    <text evidence="3 12">Belongs to the AAA ATPase family.</text>
</comment>
<evidence type="ECO:0000256" key="1">
    <source>
        <dbReference type="ARBA" id="ARBA00001946"/>
    </source>
</evidence>
<name>A0A1S3JHD2_LINAN</name>
<dbReference type="RefSeq" id="XP_013409806.1">
    <property type="nucleotide sequence ID" value="XM_013554352.2"/>
</dbReference>
<evidence type="ECO:0000256" key="12">
    <source>
        <dbReference type="RuleBase" id="RU003651"/>
    </source>
</evidence>
<dbReference type="GO" id="GO:0046872">
    <property type="term" value="F:metal ion binding"/>
    <property type="evidence" value="ECO:0007669"/>
    <property type="project" value="UniProtKB-KW"/>
</dbReference>
<dbReference type="InterPro" id="IPR047858">
    <property type="entry name" value="FIGNL1_ATPase"/>
</dbReference>
<keyword evidence="7 12" id="KW-0067">ATP-binding</keyword>
<dbReference type="PANTHER" id="PTHR23074:SF17">
    <property type="entry name" value="FIDGETIN-LIKE PROTEIN 1"/>
    <property type="match status" value="1"/>
</dbReference>
<proteinExistence type="inferred from homology"/>
<dbReference type="InterPro" id="IPR003593">
    <property type="entry name" value="AAA+_ATPase"/>
</dbReference>
<evidence type="ECO:0000256" key="6">
    <source>
        <dbReference type="ARBA" id="ARBA00022801"/>
    </source>
</evidence>
<evidence type="ECO:0000313" key="17">
    <source>
        <dbReference type="RefSeq" id="XP_013409806.1"/>
    </source>
</evidence>
<dbReference type="GO" id="GO:0005634">
    <property type="term" value="C:nucleus"/>
    <property type="evidence" value="ECO:0007669"/>
    <property type="project" value="UniProtKB-SubCell"/>
</dbReference>
<evidence type="ECO:0000313" key="15">
    <source>
        <dbReference type="Proteomes" id="UP000085678"/>
    </source>
</evidence>
<evidence type="ECO:0000256" key="13">
    <source>
        <dbReference type="SAM" id="MobiDB-lite"/>
    </source>
</evidence>
<dbReference type="STRING" id="7574.A0A1S3JHD2"/>
<evidence type="ECO:0000256" key="3">
    <source>
        <dbReference type="ARBA" id="ARBA00006914"/>
    </source>
</evidence>
<dbReference type="CDD" id="cd19525">
    <property type="entry name" value="RecA-like_Figl-1"/>
    <property type="match status" value="1"/>
</dbReference>
<dbReference type="AlphaFoldDB" id="A0A1S3JHD2"/>
<evidence type="ECO:0000256" key="9">
    <source>
        <dbReference type="ARBA" id="ARBA00023242"/>
    </source>
</evidence>
<dbReference type="InterPro" id="IPR003960">
    <property type="entry name" value="ATPase_AAA_CS"/>
</dbReference>
<dbReference type="FunFam" id="1.10.8.60:FF:000022">
    <property type="entry name" value="Fidgetin like 1"/>
    <property type="match status" value="1"/>
</dbReference>
<dbReference type="RefSeq" id="XP_013409805.1">
    <property type="nucleotide sequence ID" value="XM_013554351.2"/>
</dbReference>
<dbReference type="Pfam" id="PF09336">
    <property type="entry name" value="Vps4_C"/>
    <property type="match status" value="1"/>
</dbReference>
<dbReference type="GO" id="GO:0016887">
    <property type="term" value="F:ATP hydrolysis activity"/>
    <property type="evidence" value="ECO:0007669"/>
    <property type="project" value="InterPro"/>
</dbReference>
<dbReference type="GO" id="GO:0008568">
    <property type="term" value="F:microtubule severing ATPase activity"/>
    <property type="evidence" value="ECO:0007669"/>
    <property type="project" value="TreeGrafter"/>
</dbReference>
<protein>
    <recommendedName>
        <fullName evidence="10">Fidgetin-like protein 1</fullName>
    </recommendedName>
</protein>
<evidence type="ECO:0000313" key="16">
    <source>
        <dbReference type="RefSeq" id="XP_013409805.1"/>
    </source>
</evidence>
<evidence type="ECO:0000256" key="2">
    <source>
        <dbReference type="ARBA" id="ARBA00004123"/>
    </source>
</evidence>
<evidence type="ECO:0000313" key="18">
    <source>
        <dbReference type="RefSeq" id="XP_013409807.1"/>
    </source>
</evidence>
<organism evidence="15 18">
    <name type="scientific">Lingula anatina</name>
    <name type="common">Brachiopod</name>
    <name type="synonym">Lingula unguis</name>
    <dbReference type="NCBI Taxonomy" id="7574"/>
    <lineage>
        <taxon>Eukaryota</taxon>
        <taxon>Metazoa</taxon>
        <taxon>Spiralia</taxon>
        <taxon>Lophotrochozoa</taxon>
        <taxon>Brachiopoda</taxon>
        <taxon>Linguliformea</taxon>
        <taxon>Lingulata</taxon>
        <taxon>Lingulida</taxon>
        <taxon>Linguloidea</taxon>
        <taxon>Lingulidae</taxon>
        <taxon>Lingula</taxon>
    </lineage>
</organism>
<dbReference type="RefSeq" id="XP_013409807.1">
    <property type="nucleotide sequence ID" value="XM_013554353.2"/>
</dbReference>
<gene>
    <name evidence="16 17 18" type="primary">LOC106173277</name>
</gene>
<keyword evidence="8" id="KW-0460">Magnesium</keyword>
<dbReference type="PROSITE" id="PS00674">
    <property type="entry name" value="AAA"/>
    <property type="match status" value="1"/>
</dbReference>
<keyword evidence="6" id="KW-0378">Hydrolase</keyword>
<dbReference type="InterPro" id="IPR003959">
    <property type="entry name" value="ATPase_AAA_core"/>
</dbReference>
<keyword evidence="4" id="KW-0479">Metal-binding</keyword>
<dbReference type="KEGG" id="lak:106173277"/>
<feature type="compositionally biased region" description="Polar residues" evidence="13">
    <location>
        <begin position="363"/>
        <end position="379"/>
    </location>
</feature>
<reference evidence="16 17" key="1">
    <citation type="submission" date="2025-04" db="UniProtKB">
        <authorList>
            <consortium name="RefSeq"/>
        </authorList>
    </citation>
    <scope>IDENTIFICATION</scope>
    <source>
        <tissue evidence="16 17">Gonads</tissue>
    </source>
</reference>
<dbReference type="InterPro" id="IPR041569">
    <property type="entry name" value="AAA_lid_3"/>
</dbReference>
<evidence type="ECO:0000256" key="5">
    <source>
        <dbReference type="ARBA" id="ARBA00022741"/>
    </source>
</evidence>
<dbReference type="SMART" id="SM00382">
    <property type="entry name" value="AAA"/>
    <property type="match status" value="1"/>
</dbReference>
<sequence>MRIDGLKIPVFDFEMSTNKKQEHQLLHRLQSHHFLAENPDNSASCQADALRNMACSLQYAAASDIISKECSFSWIQGVLERYSSIVDSPEEQNGLNNFAEGALSICHEHKNDSKQWKSSLSYDAVAKLDCVQKYFKAAKESAETILPASHVAQQIAMCDTSSVAGSTAYNRGNTAGQRPNPTVPSPGYNPKTETACSSEGVIHQQARIGSRNHSLVLKQPDGNQELSRLPFTCNSTSSGSSEYGSGKRKFGTQGGPFSGFGKSAAAVSNSYSRVENIQNGRGAVKRENVCAEDDEDSKAGKFDAFRTANEQLKLNQMKKYSRQGPVNASNYGMNKKSLGTRRGLTSKFVPPVMNRDGSDSDESSTLLKRSGLNKAQTTDEPVDERLKNIDPKMIELIANEIMDHGPPVSWDDIAGLEFAKNTIKEIVVWPMLRPDIFTGLRGPPKGLLLFGPPGTGKTLIGKCIASQSKSTFFSISASSLTSKWVGEGEKMVRALFAVARCHQPAVIFIDEIDSLLTQRTDGEHEASRRIKTEFLVQLDGATTGEEDRILVVGATNRPQELDEAARRRFVKRLYIPLPETAARRHIVVHLLSQQTYQLTEEDLDSICDKSEGYSGADMANLCKEAALGPIRSIAFSDIENITADEVRPITHQDFMAGFRQVRASVSEADLDLYIDWNKKYGSFGIPGM</sequence>
<dbReference type="InterPro" id="IPR015415">
    <property type="entry name" value="Spast_Vps4_C"/>
</dbReference>
<evidence type="ECO:0000256" key="10">
    <source>
        <dbReference type="ARBA" id="ARBA00035694"/>
    </source>
</evidence>
<dbReference type="FunFam" id="3.40.50.300:FF:000093">
    <property type="entry name" value="Fidgetin-like 1"/>
    <property type="match status" value="1"/>
</dbReference>
<evidence type="ECO:0000256" key="4">
    <source>
        <dbReference type="ARBA" id="ARBA00022723"/>
    </source>
</evidence>
<dbReference type="Gene3D" id="1.10.8.60">
    <property type="match status" value="1"/>
</dbReference>
<dbReference type="InterPro" id="IPR050304">
    <property type="entry name" value="MT-severing_AAA_ATPase"/>
</dbReference>
<dbReference type="Pfam" id="PF00004">
    <property type="entry name" value="AAA"/>
    <property type="match status" value="1"/>
</dbReference>
<evidence type="ECO:0000256" key="11">
    <source>
        <dbReference type="ARBA" id="ARBA00049360"/>
    </source>
</evidence>
<dbReference type="GO" id="GO:0005524">
    <property type="term" value="F:ATP binding"/>
    <property type="evidence" value="ECO:0007669"/>
    <property type="project" value="UniProtKB-KW"/>
</dbReference>
<keyword evidence="9" id="KW-0539">Nucleus</keyword>
<evidence type="ECO:0000256" key="8">
    <source>
        <dbReference type="ARBA" id="ARBA00022842"/>
    </source>
</evidence>
<comment type="catalytic activity">
    <reaction evidence="11">
        <text>ATP + H2O = ADP + phosphate + H(+)</text>
        <dbReference type="Rhea" id="RHEA:13065"/>
        <dbReference type="ChEBI" id="CHEBI:15377"/>
        <dbReference type="ChEBI" id="CHEBI:15378"/>
        <dbReference type="ChEBI" id="CHEBI:30616"/>
        <dbReference type="ChEBI" id="CHEBI:43474"/>
        <dbReference type="ChEBI" id="CHEBI:456216"/>
    </reaction>
</comment>
<feature type="domain" description="AAA+ ATPase" evidence="14">
    <location>
        <begin position="443"/>
        <end position="579"/>
    </location>
</feature>
<dbReference type="Gene3D" id="3.40.50.300">
    <property type="entry name" value="P-loop containing nucleotide triphosphate hydrolases"/>
    <property type="match status" value="1"/>
</dbReference>
<evidence type="ECO:0000259" key="14">
    <source>
        <dbReference type="SMART" id="SM00382"/>
    </source>
</evidence>
<evidence type="ECO:0000256" key="7">
    <source>
        <dbReference type="ARBA" id="ARBA00022840"/>
    </source>
</evidence>
<keyword evidence="5 12" id="KW-0547">Nucleotide-binding</keyword>
<feature type="region of interest" description="Disordered" evidence="13">
    <location>
        <begin position="346"/>
        <end position="380"/>
    </location>
</feature>
<dbReference type="PANTHER" id="PTHR23074">
    <property type="entry name" value="AAA DOMAIN-CONTAINING"/>
    <property type="match status" value="1"/>
</dbReference>